<dbReference type="InterPro" id="IPR003587">
    <property type="entry name" value="Hint_dom_N"/>
</dbReference>
<dbReference type="PRINTS" id="PR00379">
    <property type="entry name" value="INTEIN"/>
</dbReference>
<dbReference type="PROSITE" id="PS50819">
    <property type="entry name" value="INTEIN_ENDONUCLEASE"/>
    <property type="match status" value="3"/>
</dbReference>
<dbReference type="Pfam" id="PF21995">
    <property type="entry name" value="RNR-II_ins_dom"/>
    <property type="match status" value="1"/>
</dbReference>
<dbReference type="SUPFAM" id="SSF55608">
    <property type="entry name" value="Homing endonucleases"/>
    <property type="match status" value="3"/>
</dbReference>
<dbReference type="Gene3D" id="3.10.28.10">
    <property type="entry name" value="Homing endonucleases"/>
    <property type="match status" value="3"/>
</dbReference>
<dbReference type="InterPro" id="IPR027434">
    <property type="entry name" value="Homing_endonucl"/>
</dbReference>
<dbReference type="Gene3D" id="3.20.70.20">
    <property type="match status" value="2"/>
</dbReference>
<name>A0ABV4Y0A3_9CYAN</name>
<dbReference type="InterPro" id="IPR006142">
    <property type="entry name" value="INTEIN"/>
</dbReference>
<dbReference type="RefSeq" id="WP_413266209.1">
    <property type="nucleotide sequence ID" value="NZ_JBHFNR010000205.1"/>
</dbReference>
<dbReference type="Gene3D" id="2.170.16.10">
    <property type="entry name" value="Hedgehog/Intein (Hint) domain"/>
    <property type="match status" value="5"/>
</dbReference>
<comment type="caution">
    <text evidence="4">The sequence shown here is derived from an EMBL/GenBank/DDBJ whole genome shotgun (WGS) entry which is preliminary data.</text>
</comment>
<dbReference type="PROSITE" id="PS50818">
    <property type="entry name" value="INTEIN_C_TER"/>
    <property type="match status" value="1"/>
</dbReference>
<evidence type="ECO:0000313" key="5">
    <source>
        <dbReference type="Proteomes" id="UP001576784"/>
    </source>
</evidence>
<keyword evidence="4" id="KW-0560">Oxidoreductase</keyword>
<dbReference type="InterPro" id="IPR054158">
    <property type="entry name" value="RNR-II_ins_dom"/>
</dbReference>
<protein>
    <submittedName>
        <fullName evidence="4">Ribonucleoside-triphosphate reductase, adenosylcobalamin-dependent</fullName>
        <ecNumber evidence="4">1.17.4.2</ecNumber>
    </submittedName>
</protein>
<keyword evidence="1" id="KW-0068">Autocatalytic cleavage</keyword>
<evidence type="ECO:0000313" key="4">
    <source>
        <dbReference type="EMBL" id="MFB2896584.1"/>
    </source>
</evidence>
<evidence type="ECO:0000256" key="1">
    <source>
        <dbReference type="ARBA" id="ARBA00022813"/>
    </source>
</evidence>
<dbReference type="Proteomes" id="UP001576784">
    <property type="component" value="Unassembled WGS sequence"/>
</dbReference>
<dbReference type="SUPFAM" id="SSF51998">
    <property type="entry name" value="PFL-like glycyl radical enzymes"/>
    <property type="match status" value="2"/>
</dbReference>
<dbReference type="SUPFAM" id="SSF51294">
    <property type="entry name" value="Hedgehog/intein (Hint) domain"/>
    <property type="match status" value="3"/>
</dbReference>
<evidence type="ECO:0000256" key="2">
    <source>
        <dbReference type="ARBA" id="ARBA00023000"/>
    </source>
</evidence>
<proteinExistence type="predicted"/>
<dbReference type="NCBIfam" id="TIGR02505">
    <property type="entry name" value="RTPR"/>
    <property type="match status" value="1"/>
</dbReference>
<dbReference type="Pfam" id="PF14528">
    <property type="entry name" value="LAGLIDADG_3"/>
    <property type="match status" value="3"/>
</dbReference>
<dbReference type="EC" id="1.17.4.2" evidence="4"/>
<dbReference type="PROSITE" id="PS50817">
    <property type="entry name" value="INTEIN_N_TER"/>
    <property type="match status" value="2"/>
</dbReference>
<keyword evidence="5" id="KW-1185">Reference proteome</keyword>
<dbReference type="NCBIfam" id="TIGR01443">
    <property type="entry name" value="intein_Cterm"/>
    <property type="match status" value="1"/>
</dbReference>
<feature type="domain" description="DOD-type homing endonuclease" evidence="3">
    <location>
        <begin position="402"/>
        <end position="536"/>
    </location>
</feature>
<dbReference type="InterPro" id="IPR006141">
    <property type="entry name" value="Intein_N"/>
</dbReference>
<gene>
    <name evidence="4" type="primary">nrdJ</name>
    <name evidence="4" type="ORF">ACE1CI_27030</name>
</gene>
<dbReference type="InterPro" id="IPR004042">
    <property type="entry name" value="Intein_endonuc_central"/>
</dbReference>
<dbReference type="InterPro" id="IPR036844">
    <property type="entry name" value="Hint_dom_sf"/>
</dbReference>
<evidence type="ECO:0000259" key="3">
    <source>
        <dbReference type="PROSITE" id="PS50819"/>
    </source>
</evidence>
<keyword evidence="2" id="KW-0651">Protein splicing</keyword>
<dbReference type="SMART" id="SM00306">
    <property type="entry name" value="HintN"/>
    <property type="match status" value="3"/>
</dbReference>
<accession>A0ABV4Y0A3</accession>
<dbReference type="InterPro" id="IPR013345">
    <property type="entry name" value="RTP_Rdtase_AdoCbl-dep"/>
</dbReference>
<dbReference type="SMART" id="SM00305">
    <property type="entry name" value="HintC"/>
    <property type="match status" value="3"/>
</dbReference>
<dbReference type="EMBL" id="JBHFNR010000205">
    <property type="protein sequence ID" value="MFB2896584.1"/>
    <property type="molecule type" value="Genomic_DNA"/>
</dbReference>
<sequence length="1868" mass="211240">MVRELEKVQQTSQFPETAPAANPVFFRTYSRRTEKGRETWDEVCDRTLQGLTKLGKLTPAEATILDRMQRQIKALSSGRWLWVGGVEWIEQPENFSGGYNCSSTNICDWRAFGLLMDLAMMGCGTGAVLEPQYINQLPAIRNYLKVNLQGEIGTIPVNQRQEETEVTIVGNEVTIYVGDSRRGWVKSYQTLLELSTDERFTGEVKVIVDLSNVRPAGERLKGFGGVANPIKLPDLYLRCAAILNKALGRQLNSVECCLLIDEAAVVVVAGNVRRCLPAGALVHTISGLVPIEKIRIGDRVLTSKGFYPVTNFFDQGVQSLCRIKTEDGFFECTSDHKVAVLTDVYGNYKMVKAKDLKEGDRLIFVPQSIPGTPTELPEFKPKISSQAKPISVPALTSEVAYFLGYLHGDGSVATDGWRVRFRIAENHPEIIERLIAVAQEFGLETYTLRTPEQCQTKAFELQLNSSALNQYLSQFKKPFTSISIPDCILLGTQEIRAAYLSGLADADGCHSQGVLVASSYQDFLRQVQTLYASLGITTRLCSSIRKRTGKWEGELVTVGESAFEAVQKLMFTYSTQFTLRQRQRPKSFKDHGFPVEMVRPLVSTYRYHYGANQQQVITPTLKRLLPDTTELIPIKVKSVEFDVKTTHTYDIEVATIHEFVCQGILVSNSAGMRQGISNDELFANAKSNLWQQDENGNWRIDPERDALRMANHSRVFHQKPTLEETIAAVRTQYYSGEGAIQWAGEAVARANCDLLTTGELKVDFLKAYDRGKAKEWIEENYPNIPSDELEHRLARLGLNPCVTADTWVHTEYGARQVKDLIGVQQAVYVNGELFSTTPEGFFFTGIKPVFKVQTKEGYSLRLTKNHQVLKVTAQTQKKQYSEWCEVSSLKIGDRILIHNHRNLQPWEGVGSFDQGWLLGNFLGDGCFSVNQTNHTYQAKLRYWGNTQVEMKEYALSLVNNLPKPPQYSQNLQGIYHPKNKYYEISSSSLADLAQTFGLQHHFKVITSEIEQASYEFYRGFLRGLFDADGSVQGTQEKGISIRLSQSNLSNLEAVQRMLLRLGIGSTIYQNRRAEGLRMLPDSQKNLAAYFCKASHELVIANDNIYVFQQVIGFQEPEKSQLLARLLSGDKRKFNHERFAVQISAIIPDGEEAVYDCTVPGVSRFDANGFVAHNCGEIIGANFHCVSGKTMLITRDGMHQIQDVVGQSVEVWNGQRWSQVVPMLTGKNRQLYRVSFGDGTFLDVTEKHRFFVKDRFAKKYEELTTIELAERLKTSKYSLHTETFQIAYQDGKFVEPTWAYTLGQLVGDGSLCQSNGKPQLQLRLYGVKRHQELVIAGKTSGEKRYYTESKEVPCLLYTGFQNQFDPEQVRALKYTATAFDEIASWDRESILHFIAGLADADGSVVSSGGIRIYLSDYDRAYRVYLLLIKCGIRCSINLAAKAGTSTNLGIRHHDLWYLQITNCAAIPCQRLDTSRGHQPNAKGKYQVVRSIEPLPGNHDTFCFNEPEFHKGVFGGTLTGQCNLAEIHLNQIDPKNYQEQEDAFTAGALSVATLLNHEFVEPRYRYSRELDPIVGVSFTGLFDFFVKAFGVDWLHWWTQGRPESEQGLKFKEQEAEYLNRWRETVHRVVWDYCDKHNIKRPNRCTTVQPSGTKSLLTGASPGWHPPKAQRFIRRITFRKNDPVALACIDYGYNVIPAQSDKDENGNLLNDPFDPRCSEWLVEIPVSVLWADLPGADEIEISKFSALAQMDFYMQVQKHYVRHNTSATIELRENEIEALANRIYEAIRDDEGYISAALLARFDDLQTFPRLPFEPISKEKYEQLMKEVKLRRKTDNFYTALRQYDLGEMTEAGPAGCDSDACLMPEQTPES</sequence>
<dbReference type="InterPro" id="IPR004860">
    <property type="entry name" value="LAGLIDADG_dom"/>
</dbReference>
<keyword evidence="4" id="KW-0315">Glutamine amidotransferase</keyword>
<dbReference type="InterPro" id="IPR030934">
    <property type="entry name" value="Intein_C"/>
</dbReference>
<dbReference type="Gene3D" id="3.30.1620.10">
    <property type="entry name" value="b-12 dependent (class ii) ribonucleotide reductase, Chain A, Domain 2"/>
    <property type="match status" value="1"/>
</dbReference>
<dbReference type="CDD" id="cd00081">
    <property type="entry name" value="Hint"/>
    <property type="match status" value="2"/>
</dbReference>
<feature type="domain" description="DOD-type homing endonuclease" evidence="3">
    <location>
        <begin position="1300"/>
        <end position="1431"/>
    </location>
</feature>
<dbReference type="InterPro" id="IPR003586">
    <property type="entry name" value="Hint_dom_C"/>
</dbReference>
<dbReference type="NCBIfam" id="TIGR01445">
    <property type="entry name" value="intein_Nterm"/>
    <property type="match status" value="1"/>
</dbReference>
<organism evidence="4 5">
    <name type="scientific">Floridaenema flaviceps BLCC-F50</name>
    <dbReference type="NCBI Taxonomy" id="3153642"/>
    <lineage>
        <taxon>Bacteria</taxon>
        <taxon>Bacillati</taxon>
        <taxon>Cyanobacteriota</taxon>
        <taxon>Cyanophyceae</taxon>
        <taxon>Oscillatoriophycideae</taxon>
        <taxon>Aerosakkonematales</taxon>
        <taxon>Aerosakkonemataceae</taxon>
        <taxon>Floridanema</taxon>
        <taxon>Floridanema flaviceps</taxon>
    </lineage>
</organism>
<feature type="domain" description="DOD-type homing endonuclease" evidence="3">
    <location>
        <begin position="917"/>
        <end position="1063"/>
    </location>
</feature>
<dbReference type="GO" id="GO:0008998">
    <property type="term" value="F:ribonucleoside-triphosphate reductase (thioredoxin) activity"/>
    <property type="evidence" value="ECO:0007669"/>
    <property type="project" value="UniProtKB-EC"/>
</dbReference>
<reference evidence="4 5" key="1">
    <citation type="submission" date="2024-09" db="EMBL/GenBank/DDBJ databases">
        <title>Floridaenema gen nov. (Aerosakkonemataceae, Aerosakkonematales ord. nov., Cyanobacteria) from benthic tropical and subtropical fresh waters, with the description of four new species.</title>
        <authorList>
            <person name="Moretto J.A."/>
            <person name="Berthold D.E."/>
            <person name="Lefler F.W."/>
            <person name="Huang I.-S."/>
            <person name="Laughinghouse H. IV."/>
        </authorList>
    </citation>
    <scope>NUCLEOTIDE SEQUENCE [LARGE SCALE GENOMIC DNA]</scope>
    <source>
        <strain evidence="4 5">BLCC-F50</strain>
    </source>
</reference>